<name>A0A5N6EMG1_9EURO</name>
<evidence type="ECO:0000313" key="3">
    <source>
        <dbReference type="Proteomes" id="UP000326799"/>
    </source>
</evidence>
<keyword evidence="3" id="KW-1185">Reference proteome</keyword>
<organism evidence="2 3">
    <name type="scientific">Aspergillus novoparasiticus</name>
    <dbReference type="NCBI Taxonomy" id="986946"/>
    <lineage>
        <taxon>Eukaryota</taxon>
        <taxon>Fungi</taxon>
        <taxon>Dikarya</taxon>
        <taxon>Ascomycota</taxon>
        <taxon>Pezizomycotina</taxon>
        <taxon>Eurotiomycetes</taxon>
        <taxon>Eurotiomycetidae</taxon>
        <taxon>Eurotiales</taxon>
        <taxon>Aspergillaceae</taxon>
        <taxon>Aspergillus</taxon>
        <taxon>Aspergillus subgen. Circumdati</taxon>
    </lineage>
</organism>
<feature type="signal peptide" evidence="1">
    <location>
        <begin position="1"/>
        <end position="24"/>
    </location>
</feature>
<dbReference type="AlphaFoldDB" id="A0A5N6EMG1"/>
<dbReference type="Proteomes" id="UP000326799">
    <property type="component" value="Unassembled WGS sequence"/>
</dbReference>
<gene>
    <name evidence="2" type="ORF">BDV33DRAFT_138190</name>
</gene>
<protein>
    <submittedName>
        <fullName evidence="2">Uncharacterized protein</fullName>
    </submittedName>
</protein>
<evidence type="ECO:0000313" key="2">
    <source>
        <dbReference type="EMBL" id="KAB8217560.1"/>
    </source>
</evidence>
<sequence length="63" mass="7467">MYTRSTWCRLLFFWFLFCSVFFLGEDNSQSYNSAILIEYNFPRSVVVSTVFGIRMRLLGPLIL</sequence>
<keyword evidence="1" id="KW-0732">Signal</keyword>
<feature type="chain" id="PRO_5025021327" evidence="1">
    <location>
        <begin position="25"/>
        <end position="63"/>
    </location>
</feature>
<proteinExistence type="predicted"/>
<accession>A0A5N6EMG1</accession>
<reference evidence="2 3" key="1">
    <citation type="submission" date="2019-04" db="EMBL/GenBank/DDBJ databases">
        <title>Fungal friends and foes A comparative genomics study of 23 Aspergillus species from section Flavi.</title>
        <authorList>
            <consortium name="DOE Joint Genome Institute"/>
            <person name="Kjaerbolling I."/>
            <person name="Vesth T.C."/>
            <person name="Frisvad J.C."/>
            <person name="Nybo J.L."/>
            <person name="Theobald S."/>
            <person name="Kildgaard S."/>
            <person name="Petersen T.I."/>
            <person name="Kuo A."/>
            <person name="Sato A."/>
            <person name="Lyhne E.K."/>
            <person name="Kogle M.E."/>
            <person name="Wiebenga A."/>
            <person name="Kun R.S."/>
            <person name="Lubbers R.J."/>
            <person name="Makela M.R."/>
            <person name="Barry K."/>
            <person name="Chovatia M."/>
            <person name="Clum A."/>
            <person name="Daum C."/>
            <person name="Haridas S."/>
            <person name="He G."/>
            <person name="LaButti K."/>
            <person name="Lipzen A."/>
            <person name="Mondo S."/>
            <person name="Pangilinan J."/>
            <person name="Riley R."/>
            <person name="Salamov A."/>
            <person name="Simmons B.A."/>
            <person name="Magnuson J.K."/>
            <person name="Henrissat B."/>
            <person name="Mortensen U.H."/>
            <person name="Larsen T.O."/>
            <person name="De vries R.P."/>
            <person name="Grigoriev I.V."/>
            <person name="Machida M."/>
            <person name="Baker S.E."/>
            <person name="Andersen M.R."/>
        </authorList>
    </citation>
    <scope>NUCLEOTIDE SEQUENCE [LARGE SCALE GENOMIC DNA]</scope>
    <source>
        <strain evidence="2 3">CBS 126849</strain>
    </source>
</reference>
<dbReference type="EMBL" id="ML733462">
    <property type="protein sequence ID" value="KAB8217560.1"/>
    <property type="molecule type" value="Genomic_DNA"/>
</dbReference>
<evidence type="ECO:0000256" key="1">
    <source>
        <dbReference type="SAM" id="SignalP"/>
    </source>
</evidence>